<dbReference type="EMBL" id="NHYD01002977">
    <property type="protein sequence ID" value="PPQ83755.1"/>
    <property type="molecule type" value="Genomic_DNA"/>
</dbReference>
<name>A0A409WZ06_PSICY</name>
<proteinExistence type="predicted"/>
<dbReference type="Pfam" id="PF18759">
    <property type="entry name" value="Plavaka"/>
    <property type="match status" value="3"/>
</dbReference>
<protein>
    <submittedName>
        <fullName evidence="1">Uncharacterized protein</fullName>
    </submittedName>
</protein>
<dbReference type="InterPro" id="IPR041078">
    <property type="entry name" value="Plavaka"/>
</dbReference>
<dbReference type="Proteomes" id="UP000283269">
    <property type="component" value="Unassembled WGS sequence"/>
</dbReference>
<dbReference type="AlphaFoldDB" id="A0A409WZ06"/>
<keyword evidence="2" id="KW-1185">Reference proteome</keyword>
<comment type="caution">
    <text evidence="1">The sequence shown here is derived from an EMBL/GenBank/DDBJ whole genome shotgun (WGS) entry which is preliminary data.</text>
</comment>
<dbReference type="InParanoid" id="A0A409WZ06"/>
<dbReference type="OrthoDB" id="3232941at2759"/>
<sequence length="412" mass="46784">LHQKLDNIPEKAGERQKKHLFFKDKPSKTFTIHFCDPIAAIQSLWKDPHISMGMVYAPAKIFSGEKSGRNCMFSEMWTGKWWHILQSMLPLGATVAPVIIAIDKTQFTQFSENKSAYLFCVQCIFHDSICIVLQPLIDAGQKSVEMVSADGAVCKVHPILTCYVSNYPEQCLPLIDAGQKSVEMVSADGAVCKVHPILTCYVSNYPEQCLVTCIKCKAPAIELGNKEPHEQRTQEWTKSILQESNQCIPTKAVVTITALLDFIYLAQYTTHSTETLGYLQNFNIPKFHSFLHYVETIETFGTTDNYNTEIFEQHHIDFSEHGWRATNQRTKFPQMIFWLSHRKKIVGFDIYQKSLQSSKSPPASQFTQAKTKQLFDNHGDIKMASPTSSAIMPFKQLQKPPIPIPKEPNFPN</sequence>
<organism evidence="1 2">
    <name type="scientific">Psilocybe cyanescens</name>
    <dbReference type="NCBI Taxonomy" id="93625"/>
    <lineage>
        <taxon>Eukaryota</taxon>
        <taxon>Fungi</taxon>
        <taxon>Dikarya</taxon>
        <taxon>Basidiomycota</taxon>
        <taxon>Agaricomycotina</taxon>
        <taxon>Agaricomycetes</taxon>
        <taxon>Agaricomycetidae</taxon>
        <taxon>Agaricales</taxon>
        <taxon>Agaricineae</taxon>
        <taxon>Strophariaceae</taxon>
        <taxon>Psilocybe</taxon>
    </lineage>
</organism>
<evidence type="ECO:0000313" key="2">
    <source>
        <dbReference type="Proteomes" id="UP000283269"/>
    </source>
</evidence>
<gene>
    <name evidence="1" type="ORF">CVT25_000227</name>
</gene>
<accession>A0A409WZ06</accession>
<evidence type="ECO:0000313" key="1">
    <source>
        <dbReference type="EMBL" id="PPQ83755.1"/>
    </source>
</evidence>
<reference evidence="1 2" key="1">
    <citation type="journal article" date="2018" name="Evol. Lett.">
        <title>Horizontal gene cluster transfer increased hallucinogenic mushroom diversity.</title>
        <authorList>
            <person name="Reynolds H.T."/>
            <person name="Vijayakumar V."/>
            <person name="Gluck-Thaler E."/>
            <person name="Korotkin H.B."/>
            <person name="Matheny P.B."/>
            <person name="Slot J.C."/>
        </authorList>
    </citation>
    <scope>NUCLEOTIDE SEQUENCE [LARGE SCALE GENOMIC DNA]</scope>
    <source>
        <strain evidence="1 2">2631</strain>
    </source>
</reference>
<feature type="non-terminal residue" evidence="1">
    <location>
        <position position="1"/>
    </location>
</feature>